<comment type="caution">
    <text evidence="3">The sequence shown here is derived from an EMBL/GenBank/DDBJ whole genome shotgun (WGS) entry which is preliminary data.</text>
</comment>
<proteinExistence type="predicted"/>
<feature type="compositionally biased region" description="Low complexity" evidence="1">
    <location>
        <begin position="147"/>
        <end position="218"/>
    </location>
</feature>
<accession>A0ABU3B8C3</accession>
<dbReference type="RefSeq" id="WP_311658906.1">
    <property type="nucleotide sequence ID" value="NZ_JAVRHY010000007.1"/>
</dbReference>
<organism evidence="3 4">
    <name type="scientific">Spectribacter acetivorans</name>
    <dbReference type="NCBI Taxonomy" id="3075603"/>
    <lineage>
        <taxon>Bacteria</taxon>
        <taxon>Pseudomonadati</taxon>
        <taxon>Pseudomonadota</taxon>
        <taxon>Gammaproteobacteria</taxon>
        <taxon>Salinisphaerales</taxon>
        <taxon>Salinisphaeraceae</taxon>
        <taxon>Spectribacter</taxon>
    </lineage>
</organism>
<keyword evidence="4" id="KW-1185">Reference proteome</keyword>
<dbReference type="InterPro" id="IPR018968">
    <property type="entry name" value="Phasin"/>
</dbReference>
<dbReference type="EMBL" id="JAVRHY010000007">
    <property type="protein sequence ID" value="MDT0618728.1"/>
    <property type="molecule type" value="Genomic_DNA"/>
</dbReference>
<feature type="compositionally biased region" description="Low complexity" evidence="1">
    <location>
        <begin position="118"/>
        <end position="140"/>
    </location>
</feature>
<feature type="region of interest" description="Disordered" evidence="1">
    <location>
        <begin position="110"/>
        <end position="229"/>
    </location>
</feature>
<dbReference type="Pfam" id="PF09361">
    <property type="entry name" value="Phasin_2"/>
    <property type="match status" value="1"/>
</dbReference>
<feature type="compositionally biased region" description="Gly residues" evidence="1">
    <location>
        <begin position="219"/>
        <end position="229"/>
    </location>
</feature>
<name>A0ABU3B8C3_9GAMM</name>
<sequence length="229" mass="24702">MAKKESRATQLRKEVDKLRKSYTKAMTSTNKAVFDGIERLAEHELNAIKKHYEEALKNIKSLRKGGDPRDIATSQLRLMQDTIDRIMANARESLQILDKTRQQINEEIRKSLNDTGQAATGAKKTATGKSTATKSSGTRSTTRRSTAKTATKSTARKSGTTARSTAKRSTAASKTDGTARKSTSTTKRSTTARKPAARKTTTARKSTTARKTSPASKSGSGGSGTKSTS</sequence>
<feature type="domain" description="Phasin" evidence="2">
    <location>
        <begin position="14"/>
        <end position="106"/>
    </location>
</feature>
<evidence type="ECO:0000313" key="3">
    <source>
        <dbReference type="EMBL" id="MDT0618728.1"/>
    </source>
</evidence>
<dbReference type="NCBIfam" id="TIGR01841">
    <property type="entry name" value="phasin"/>
    <property type="match status" value="1"/>
</dbReference>
<protein>
    <submittedName>
        <fullName evidence="3">TIGR01841 family phasin</fullName>
    </submittedName>
</protein>
<reference evidence="3 4" key="1">
    <citation type="submission" date="2023-09" db="EMBL/GenBank/DDBJ databases">
        <authorList>
            <person name="Rey-Velasco X."/>
        </authorList>
    </citation>
    <scope>NUCLEOTIDE SEQUENCE [LARGE SCALE GENOMIC DNA]</scope>
    <source>
        <strain evidence="3 4">P385</strain>
    </source>
</reference>
<evidence type="ECO:0000313" key="4">
    <source>
        <dbReference type="Proteomes" id="UP001259982"/>
    </source>
</evidence>
<dbReference type="InterPro" id="IPR010127">
    <property type="entry name" value="Phasin_subfam-1"/>
</dbReference>
<evidence type="ECO:0000259" key="2">
    <source>
        <dbReference type="Pfam" id="PF09361"/>
    </source>
</evidence>
<evidence type="ECO:0000256" key="1">
    <source>
        <dbReference type="SAM" id="MobiDB-lite"/>
    </source>
</evidence>
<gene>
    <name evidence="3" type="primary">phaP</name>
    <name evidence="3" type="ORF">RM531_09585</name>
</gene>
<dbReference type="Proteomes" id="UP001259982">
    <property type="component" value="Unassembled WGS sequence"/>
</dbReference>